<evidence type="ECO:0000256" key="1">
    <source>
        <dbReference type="SAM" id="SignalP"/>
    </source>
</evidence>
<dbReference type="EMBL" id="UYWY01001600">
    <property type="protein sequence ID" value="VDM26971.1"/>
    <property type="molecule type" value="Genomic_DNA"/>
</dbReference>
<evidence type="ECO:0000313" key="3">
    <source>
        <dbReference type="Proteomes" id="UP000050794"/>
    </source>
</evidence>
<protein>
    <submittedName>
        <fullName evidence="4">Secreted protein</fullName>
    </submittedName>
</protein>
<dbReference type="WBParaSite" id="TCNE_0000187001-mRNA-1">
    <property type="protein sequence ID" value="TCNE_0000187001-mRNA-1"/>
    <property type="gene ID" value="TCNE_0000187001"/>
</dbReference>
<proteinExistence type="predicted"/>
<gene>
    <name evidence="2" type="ORF">TCNE_LOCUS1870</name>
</gene>
<reference evidence="2 3" key="2">
    <citation type="submission" date="2018-11" db="EMBL/GenBank/DDBJ databases">
        <authorList>
            <consortium name="Pathogen Informatics"/>
        </authorList>
    </citation>
    <scope>NUCLEOTIDE SEQUENCE [LARGE SCALE GENOMIC DNA]</scope>
</reference>
<feature type="signal peptide" evidence="1">
    <location>
        <begin position="1"/>
        <end position="19"/>
    </location>
</feature>
<dbReference type="AlphaFoldDB" id="A0A183U050"/>
<keyword evidence="3" id="KW-1185">Reference proteome</keyword>
<name>A0A183U050_TOXCA</name>
<dbReference type="Proteomes" id="UP000050794">
    <property type="component" value="Unassembled WGS sequence"/>
</dbReference>
<sequence>MAWMPVKIIVGVVVGWTCGDGETRRPVPDRFRCPLVDIGGLREYRAHRIARNPSTPNLPFAFLRKCCGNVKVAKLEYEQSGRRIRRKVKKR</sequence>
<evidence type="ECO:0000313" key="4">
    <source>
        <dbReference type="WBParaSite" id="TCNE_0000187001-mRNA-1"/>
    </source>
</evidence>
<organism evidence="3 4">
    <name type="scientific">Toxocara canis</name>
    <name type="common">Canine roundworm</name>
    <dbReference type="NCBI Taxonomy" id="6265"/>
    <lineage>
        <taxon>Eukaryota</taxon>
        <taxon>Metazoa</taxon>
        <taxon>Ecdysozoa</taxon>
        <taxon>Nematoda</taxon>
        <taxon>Chromadorea</taxon>
        <taxon>Rhabditida</taxon>
        <taxon>Spirurina</taxon>
        <taxon>Ascaridomorpha</taxon>
        <taxon>Ascaridoidea</taxon>
        <taxon>Toxocaridae</taxon>
        <taxon>Toxocara</taxon>
    </lineage>
</organism>
<accession>A0A183U050</accession>
<keyword evidence="1" id="KW-0732">Signal</keyword>
<feature type="chain" id="PRO_5044552938" evidence="1">
    <location>
        <begin position="20"/>
        <end position="91"/>
    </location>
</feature>
<evidence type="ECO:0000313" key="2">
    <source>
        <dbReference type="EMBL" id="VDM26971.1"/>
    </source>
</evidence>
<reference evidence="4" key="1">
    <citation type="submission" date="2016-06" db="UniProtKB">
        <authorList>
            <consortium name="WormBaseParasite"/>
        </authorList>
    </citation>
    <scope>IDENTIFICATION</scope>
</reference>